<accession>A0ABM5D2A8</accession>
<reference evidence="2" key="2">
    <citation type="submission" date="2025-08" db="UniProtKB">
        <authorList>
            <consortium name="RefSeq"/>
        </authorList>
    </citation>
    <scope>IDENTIFICATION</scope>
</reference>
<proteinExistence type="predicted"/>
<name>A0ABM5D2A8_VICPA</name>
<reference evidence="1" key="1">
    <citation type="submission" date="2025-05" db="UniProtKB">
        <authorList>
            <consortium name="RefSeq"/>
        </authorList>
    </citation>
    <scope>NUCLEOTIDE SEQUENCE [LARGE SCALE GENOMIC DNA]</scope>
</reference>
<evidence type="ECO:0000313" key="1">
    <source>
        <dbReference type="Proteomes" id="UP001652581"/>
    </source>
</evidence>
<protein>
    <submittedName>
        <fullName evidence="2">Uncharacterized protein</fullName>
    </submittedName>
</protein>
<dbReference type="GeneID" id="140695747"/>
<sequence>MSSWISIHKTWIQCPRLPMFMLFKPVHSMTALSIMALEEIIAIRKLIKSKSSQRPWETSSCPGRQLLSALEDHDSALLKEQASELDSALREGLPRVSQAMACTSVSHLLTEDFMRLRLGPGLPREFRKPSISGPQAECCLWAGLVLHTELKSKGRVKTQGGGSLLQARKRGFTSNQL</sequence>
<gene>
    <name evidence="2" type="primary">LOC140695747</name>
</gene>
<dbReference type="Proteomes" id="UP001652581">
    <property type="component" value="Chromosome 1"/>
</dbReference>
<evidence type="ECO:0000313" key="2">
    <source>
        <dbReference type="RefSeq" id="XP_072815042.1"/>
    </source>
</evidence>
<organism evidence="1 2">
    <name type="scientific">Vicugna pacos</name>
    <name type="common">Alpaca</name>
    <name type="synonym">Lama pacos</name>
    <dbReference type="NCBI Taxonomy" id="30538"/>
    <lineage>
        <taxon>Eukaryota</taxon>
        <taxon>Metazoa</taxon>
        <taxon>Chordata</taxon>
        <taxon>Craniata</taxon>
        <taxon>Vertebrata</taxon>
        <taxon>Euteleostomi</taxon>
        <taxon>Mammalia</taxon>
        <taxon>Eutheria</taxon>
        <taxon>Laurasiatheria</taxon>
        <taxon>Artiodactyla</taxon>
        <taxon>Tylopoda</taxon>
        <taxon>Camelidae</taxon>
        <taxon>Vicugna</taxon>
    </lineage>
</organism>
<keyword evidence="1" id="KW-1185">Reference proteome</keyword>
<dbReference type="RefSeq" id="XP_072815042.1">
    <property type="nucleotide sequence ID" value="XM_072958941.1"/>
</dbReference>